<feature type="chain" id="PRO_5017215280" description="Family with sequence similarity 180 member A" evidence="1">
    <location>
        <begin position="27"/>
        <end position="167"/>
    </location>
</feature>
<keyword evidence="1" id="KW-0732">Signal</keyword>
<evidence type="ECO:0008006" key="4">
    <source>
        <dbReference type="Google" id="ProtNLM"/>
    </source>
</evidence>
<sequence length="167" mass="19198">FKTKMTSPVSMCMWTLIKFPVLVCPALYPSAYRIKTGTHSRLNPTFQRSQKDVDLLFEILLAGTQIDSGEHRLFVLDEELASLRQVKKLEVICEDVLPKTLSEVRHVVDLLSHRNVPLHWDDYQRTVLTLVYISHTVARLDSELSQQAWGTVLIQLFNALHKDLTIN</sequence>
<dbReference type="AlphaFoldDB" id="A0A3B3ZD12"/>
<feature type="signal peptide" evidence="1">
    <location>
        <begin position="1"/>
        <end position="26"/>
    </location>
</feature>
<evidence type="ECO:0000313" key="3">
    <source>
        <dbReference type="Proteomes" id="UP000261520"/>
    </source>
</evidence>
<keyword evidence="3" id="KW-1185">Reference proteome</keyword>
<reference evidence="2" key="2">
    <citation type="submission" date="2025-09" db="UniProtKB">
        <authorList>
            <consortium name="Ensembl"/>
        </authorList>
    </citation>
    <scope>IDENTIFICATION</scope>
</reference>
<dbReference type="Pfam" id="PF15173">
    <property type="entry name" value="FAM180"/>
    <property type="match status" value="1"/>
</dbReference>
<protein>
    <recommendedName>
        <fullName evidence="4">Family with sequence similarity 180 member A</fullName>
    </recommendedName>
</protein>
<dbReference type="STRING" id="409849.ENSPMGP00000002468"/>
<dbReference type="Ensembl" id="ENSPMGT00000002615.1">
    <property type="protein sequence ID" value="ENSPMGP00000002468.1"/>
    <property type="gene ID" value="ENSPMGG00000002167.1"/>
</dbReference>
<dbReference type="InterPro" id="IPR029170">
    <property type="entry name" value="FAM180"/>
</dbReference>
<dbReference type="PANTHER" id="PTHR34034">
    <property type="entry name" value="PROTEIN FAM180A-RELATED"/>
    <property type="match status" value="1"/>
</dbReference>
<dbReference type="PANTHER" id="PTHR34034:SF2">
    <property type="entry name" value="PROTEIN FAM180A"/>
    <property type="match status" value="1"/>
</dbReference>
<dbReference type="Proteomes" id="UP000261520">
    <property type="component" value="Unplaced"/>
</dbReference>
<proteinExistence type="predicted"/>
<name>A0A3B3ZD12_9GOBI</name>
<evidence type="ECO:0000256" key="1">
    <source>
        <dbReference type="SAM" id="SignalP"/>
    </source>
</evidence>
<reference evidence="2" key="1">
    <citation type="submission" date="2025-08" db="UniProtKB">
        <authorList>
            <consortium name="Ensembl"/>
        </authorList>
    </citation>
    <scope>IDENTIFICATION</scope>
</reference>
<evidence type="ECO:0000313" key="2">
    <source>
        <dbReference type="Ensembl" id="ENSPMGP00000002468.1"/>
    </source>
</evidence>
<accession>A0A3B3ZD12</accession>
<organism evidence="2 3">
    <name type="scientific">Periophthalmus magnuspinnatus</name>
    <dbReference type="NCBI Taxonomy" id="409849"/>
    <lineage>
        <taxon>Eukaryota</taxon>
        <taxon>Metazoa</taxon>
        <taxon>Chordata</taxon>
        <taxon>Craniata</taxon>
        <taxon>Vertebrata</taxon>
        <taxon>Euteleostomi</taxon>
        <taxon>Actinopterygii</taxon>
        <taxon>Neopterygii</taxon>
        <taxon>Teleostei</taxon>
        <taxon>Neoteleostei</taxon>
        <taxon>Acanthomorphata</taxon>
        <taxon>Gobiaria</taxon>
        <taxon>Gobiiformes</taxon>
        <taxon>Gobioidei</taxon>
        <taxon>Gobiidae</taxon>
        <taxon>Oxudercinae</taxon>
        <taxon>Periophthalmus</taxon>
    </lineage>
</organism>